<proteinExistence type="predicted"/>
<evidence type="ECO:0008006" key="4">
    <source>
        <dbReference type="Google" id="ProtNLM"/>
    </source>
</evidence>
<reference evidence="2 3" key="1">
    <citation type="submission" date="2018-12" db="EMBL/GenBank/DDBJ databases">
        <title>Draft genome sequence of Embleya hyalina NBRC 13850T.</title>
        <authorList>
            <person name="Komaki H."/>
            <person name="Hosoyama A."/>
            <person name="Kimura A."/>
            <person name="Ichikawa N."/>
            <person name="Tamura T."/>
        </authorList>
    </citation>
    <scope>NUCLEOTIDE SEQUENCE [LARGE SCALE GENOMIC DNA]</scope>
    <source>
        <strain evidence="2 3">NBRC 13850</strain>
    </source>
</reference>
<protein>
    <recommendedName>
        <fullName evidence="4">C2H2-type domain-containing protein</fullName>
    </recommendedName>
</protein>
<dbReference type="AlphaFoldDB" id="A0A401YHP2"/>
<dbReference type="OrthoDB" id="3872345at2"/>
<sequence length="128" mass="13798">MENPTVVHESYSFVCMSCGRGWERDYEIHHATDLHGLRLCRYYSEGTLVPSPFTKPACEHCDGTRLRILPAGRVASAAGTSGSVAAVKAVKPVKAAKTPKAPKAPKPAKVPAPRGASRWHLPSLHRSA</sequence>
<evidence type="ECO:0000313" key="3">
    <source>
        <dbReference type="Proteomes" id="UP000286931"/>
    </source>
</evidence>
<accession>A0A401YHP2</accession>
<feature type="region of interest" description="Disordered" evidence="1">
    <location>
        <begin position="96"/>
        <end position="128"/>
    </location>
</feature>
<evidence type="ECO:0000256" key="1">
    <source>
        <dbReference type="SAM" id="MobiDB-lite"/>
    </source>
</evidence>
<gene>
    <name evidence="2" type="ORF">EHYA_01778</name>
</gene>
<dbReference type="RefSeq" id="WP_126636341.1">
    <property type="nucleotide sequence ID" value="NZ_BIFH01000015.1"/>
</dbReference>
<keyword evidence="3" id="KW-1185">Reference proteome</keyword>
<dbReference type="EMBL" id="BIFH01000015">
    <property type="protein sequence ID" value="GCD94121.1"/>
    <property type="molecule type" value="Genomic_DNA"/>
</dbReference>
<evidence type="ECO:0000313" key="2">
    <source>
        <dbReference type="EMBL" id="GCD94121.1"/>
    </source>
</evidence>
<dbReference type="Proteomes" id="UP000286931">
    <property type="component" value="Unassembled WGS sequence"/>
</dbReference>
<organism evidence="2 3">
    <name type="scientific">Embleya hyalina</name>
    <dbReference type="NCBI Taxonomy" id="516124"/>
    <lineage>
        <taxon>Bacteria</taxon>
        <taxon>Bacillati</taxon>
        <taxon>Actinomycetota</taxon>
        <taxon>Actinomycetes</taxon>
        <taxon>Kitasatosporales</taxon>
        <taxon>Streptomycetaceae</taxon>
        <taxon>Embleya</taxon>
    </lineage>
</organism>
<name>A0A401YHP2_9ACTN</name>
<comment type="caution">
    <text evidence="2">The sequence shown here is derived from an EMBL/GenBank/DDBJ whole genome shotgun (WGS) entry which is preliminary data.</text>
</comment>